<reference evidence="2 3" key="1">
    <citation type="submission" date="2019-03" db="EMBL/GenBank/DDBJ databases">
        <title>Deep-cultivation of Planctomycetes and their phenomic and genomic characterization uncovers novel biology.</title>
        <authorList>
            <person name="Wiegand S."/>
            <person name="Jogler M."/>
            <person name="Boedeker C."/>
            <person name="Pinto D."/>
            <person name="Vollmers J."/>
            <person name="Rivas-Marin E."/>
            <person name="Kohn T."/>
            <person name="Peeters S.H."/>
            <person name="Heuer A."/>
            <person name="Rast P."/>
            <person name="Oberbeckmann S."/>
            <person name="Bunk B."/>
            <person name="Jeske O."/>
            <person name="Meyerdierks A."/>
            <person name="Storesund J.E."/>
            <person name="Kallscheuer N."/>
            <person name="Luecker S."/>
            <person name="Lage O.M."/>
            <person name="Pohl T."/>
            <person name="Merkel B.J."/>
            <person name="Hornburger P."/>
            <person name="Mueller R.-W."/>
            <person name="Bruemmer F."/>
            <person name="Labrenz M."/>
            <person name="Spormann A.M."/>
            <person name="Op den Camp H."/>
            <person name="Overmann J."/>
            <person name="Amann R."/>
            <person name="Jetten M.S.M."/>
            <person name="Mascher T."/>
            <person name="Medema M.H."/>
            <person name="Devos D.P."/>
            <person name="Kaster A.-K."/>
            <person name="Ovreas L."/>
            <person name="Rohde M."/>
            <person name="Galperin M.Y."/>
            <person name="Jogler C."/>
        </authorList>
    </citation>
    <scope>NUCLEOTIDE SEQUENCE [LARGE SCALE GENOMIC DNA]</scope>
    <source>
        <strain evidence="2 3">Enr10</strain>
    </source>
</reference>
<evidence type="ECO:0000313" key="3">
    <source>
        <dbReference type="Proteomes" id="UP000315647"/>
    </source>
</evidence>
<evidence type="ECO:0000313" key="2">
    <source>
        <dbReference type="EMBL" id="QDT27354.1"/>
    </source>
</evidence>
<feature type="domain" description="DNA mimic protein DMP19 C-terminal" evidence="1">
    <location>
        <begin position="39"/>
        <end position="157"/>
    </location>
</feature>
<dbReference type="InterPro" id="IPR025402">
    <property type="entry name" value="DMP19_C"/>
</dbReference>
<sequence length="182" mass="21411">MTGEEVEASIIEYLREQYPEGPRWQDPQFHCLEAEPLQLKMIPAFERIEYNLDNGGWAQLLWNCIGTWRNLLEIAAEGYALIGAEAQREALKPLSEVLSRDEAECARYLQRVTEENASEIFSDYTRRSYAAPGNEWEQAFYYDSGINELRLAWLEAHAEEIQALLCPDRSFWSRWKHFMRKR</sequence>
<keyword evidence="3" id="KW-1185">Reference proteome</keyword>
<organism evidence="2 3">
    <name type="scientific">Gimesia panareensis</name>
    <dbReference type="NCBI Taxonomy" id="2527978"/>
    <lineage>
        <taxon>Bacteria</taxon>
        <taxon>Pseudomonadati</taxon>
        <taxon>Planctomycetota</taxon>
        <taxon>Planctomycetia</taxon>
        <taxon>Planctomycetales</taxon>
        <taxon>Planctomycetaceae</taxon>
        <taxon>Gimesia</taxon>
    </lineage>
</organism>
<accession>A0A517Q6V8</accession>
<name>A0A517Q6V8_9PLAN</name>
<protein>
    <recommendedName>
        <fullName evidence="1">DNA mimic protein DMP19 C-terminal domain-containing protein</fullName>
    </recommendedName>
</protein>
<dbReference type="Pfam" id="PF14300">
    <property type="entry name" value="DMP19"/>
    <property type="match status" value="1"/>
</dbReference>
<dbReference type="Proteomes" id="UP000315647">
    <property type="component" value="Chromosome"/>
</dbReference>
<dbReference type="EMBL" id="CP037421">
    <property type="protein sequence ID" value="QDT27354.1"/>
    <property type="molecule type" value="Genomic_DNA"/>
</dbReference>
<proteinExistence type="predicted"/>
<gene>
    <name evidence="2" type="ORF">Enr10x_26710</name>
</gene>
<dbReference type="AlphaFoldDB" id="A0A517Q6V8"/>
<evidence type="ECO:0000259" key="1">
    <source>
        <dbReference type="Pfam" id="PF14300"/>
    </source>
</evidence>